<accession>A0A6G0Z5X8</accession>
<protein>
    <submittedName>
        <fullName evidence="2">NuA4 complex subunit EAF3</fullName>
    </submittedName>
</protein>
<dbReference type="PROSITE" id="PS51640">
    <property type="entry name" value="MRG"/>
    <property type="match status" value="1"/>
</dbReference>
<dbReference type="InterPro" id="IPR038217">
    <property type="entry name" value="MRG_C_sf"/>
</dbReference>
<name>A0A6G0Z5X8_APHCR</name>
<dbReference type="Gene3D" id="1.10.274.30">
    <property type="entry name" value="MRG domain"/>
    <property type="match status" value="1"/>
</dbReference>
<evidence type="ECO:0000313" key="2">
    <source>
        <dbReference type="EMBL" id="KAF0765964.1"/>
    </source>
</evidence>
<evidence type="ECO:0000259" key="1">
    <source>
        <dbReference type="Pfam" id="PF05712"/>
    </source>
</evidence>
<reference evidence="2 3" key="1">
    <citation type="submission" date="2019-08" db="EMBL/GenBank/DDBJ databases">
        <title>Whole genome of Aphis craccivora.</title>
        <authorList>
            <person name="Voronova N.V."/>
            <person name="Shulinski R.S."/>
            <person name="Bandarenka Y.V."/>
            <person name="Zhorov D.G."/>
            <person name="Warner D."/>
        </authorList>
    </citation>
    <scope>NUCLEOTIDE SEQUENCE [LARGE SCALE GENOMIC DNA]</scope>
    <source>
        <strain evidence="2">180601</strain>
        <tissue evidence="2">Whole Body</tissue>
    </source>
</reference>
<dbReference type="Pfam" id="PF05712">
    <property type="entry name" value="MRG"/>
    <property type="match status" value="1"/>
</dbReference>
<dbReference type="OrthoDB" id="6605698at2759"/>
<dbReference type="AlphaFoldDB" id="A0A6G0Z5X8"/>
<keyword evidence="3" id="KW-1185">Reference proteome</keyword>
<comment type="caution">
    <text evidence="2">The sequence shown here is derived from an EMBL/GenBank/DDBJ whole genome shotgun (WGS) entry which is preliminary data.</text>
</comment>
<feature type="domain" description="MRG" evidence="1">
    <location>
        <begin position="26"/>
        <end position="88"/>
    </location>
</feature>
<dbReference type="EMBL" id="VUJU01001290">
    <property type="protein sequence ID" value="KAF0765964.1"/>
    <property type="molecule type" value="Genomic_DNA"/>
</dbReference>
<dbReference type="InterPro" id="IPR026541">
    <property type="entry name" value="MRG_dom"/>
</dbReference>
<dbReference type="Proteomes" id="UP000478052">
    <property type="component" value="Unassembled WGS sequence"/>
</dbReference>
<proteinExistence type="predicted"/>
<gene>
    <name evidence="2" type="ORF">FWK35_00002250</name>
</gene>
<sequence>MYDAIKTLEAFIDTGEEYHFNNNLFPKKMWHFVYGPSYLLRLFVLLPEIVSSNEFLEINTAGSIEKLEYFMKFIETNIDQYFSNVKYTDNK</sequence>
<evidence type="ECO:0000313" key="3">
    <source>
        <dbReference type="Proteomes" id="UP000478052"/>
    </source>
</evidence>
<organism evidence="2 3">
    <name type="scientific">Aphis craccivora</name>
    <name type="common">Cowpea aphid</name>
    <dbReference type="NCBI Taxonomy" id="307492"/>
    <lineage>
        <taxon>Eukaryota</taxon>
        <taxon>Metazoa</taxon>
        <taxon>Ecdysozoa</taxon>
        <taxon>Arthropoda</taxon>
        <taxon>Hexapoda</taxon>
        <taxon>Insecta</taxon>
        <taxon>Pterygota</taxon>
        <taxon>Neoptera</taxon>
        <taxon>Paraneoptera</taxon>
        <taxon>Hemiptera</taxon>
        <taxon>Sternorrhyncha</taxon>
        <taxon>Aphidomorpha</taxon>
        <taxon>Aphidoidea</taxon>
        <taxon>Aphididae</taxon>
        <taxon>Aphidini</taxon>
        <taxon>Aphis</taxon>
        <taxon>Aphis</taxon>
    </lineage>
</organism>